<dbReference type="InterPro" id="IPR036388">
    <property type="entry name" value="WH-like_DNA-bd_sf"/>
</dbReference>
<keyword evidence="7" id="KW-1185">Reference proteome</keyword>
<dbReference type="SUPFAM" id="SSF46785">
    <property type="entry name" value="Winged helix' DNA-binding domain"/>
    <property type="match status" value="1"/>
</dbReference>
<evidence type="ECO:0000256" key="2">
    <source>
        <dbReference type="ARBA" id="ARBA00023015"/>
    </source>
</evidence>
<dbReference type="InterPro" id="IPR005119">
    <property type="entry name" value="LysR_subst-bd"/>
</dbReference>
<comment type="caution">
    <text evidence="6">The sequence shown here is derived from an EMBL/GenBank/DDBJ whole genome shotgun (WGS) entry which is preliminary data.</text>
</comment>
<evidence type="ECO:0000313" key="7">
    <source>
        <dbReference type="Proteomes" id="UP001356080"/>
    </source>
</evidence>
<gene>
    <name evidence="6" type="ORF">V2W34_08920</name>
</gene>
<dbReference type="PANTHER" id="PTHR30419">
    <property type="entry name" value="HTH-TYPE TRANSCRIPTIONAL REGULATOR YBHD"/>
    <property type="match status" value="1"/>
</dbReference>
<name>A0ABU7VEN6_9BACI</name>
<evidence type="ECO:0000256" key="3">
    <source>
        <dbReference type="ARBA" id="ARBA00023125"/>
    </source>
</evidence>
<dbReference type="Gene3D" id="1.10.10.10">
    <property type="entry name" value="Winged helix-like DNA-binding domain superfamily/Winged helix DNA-binding domain"/>
    <property type="match status" value="1"/>
</dbReference>
<dbReference type="EMBL" id="JAZHPM010000012">
    <property type="protein sequence ID" value="MEF2292134.1"/>
    <property type="molecule type" value="Genomic_DNA"/>
</dbReference>
<accession>A0ABU7VEN6</accession>
<keyword evidence="4" id="KW-0804">Transcription</keyword>
<evidence type="ECO:0000313" key="6">
    <source>
        <dbReference type="EMBL" id="MEF2292134.1"/>
    </source>
</evidence>
<dbReference type="SUPFAM" id="SSF53850">
    <property type="entry name" value="Periplasmic binding protein-like II"/>
    <property type="match status" value="1"/>
</dbReference>
<dbReference type="PANTHER" id="PTHR30419:SF8">
    <property type="entry name" value="NITROGEN ASSIMILATION TRANSCRIPTIONAL ACTIVATOR-RELATED"/>
    <property type="match status" value="1"/>
</dbReference>
<feature type="domain" description="HTH lysR-type" evidence="5">
    <location>
        <begin position="1"/>
        <end position="58"/>
    </location>
</feature>
<dbReference type="Gene3D" id="3.40.190.10">
    <property type="entry name" value="Periplasmic binding protein-like II"/>
    <property type="match status" value="2"/>
</dbReference>
<sequence>MNLDWLQSFTEAAKQKSFSKAASINNISQPALSKHIKNLEINLNVRLFHRTPTGITLTEAGELFYNRIMPIIAELTLIRTDLQAFCRNNPIVIGSLPSIATYYLPLRIKDFKFMERPVSLMLQNTSHELLQSLKEERLDAVFIEAEHIDESLWSSELFTEQYYALFPLDHEYKSKNNVKLIELCGEPLITHQAPCDVRSHIVRQMELIGYQPNIVSEVSFGDFIYGSVATGTGITIIPELLAKNINHLNVFSLPIVDFGRTRTISLVSKNEKLGPILYQYIKNTD</sequence>
<protein>
    <submittedName>
        <fullName evidence="6">LysR family transcriptional regulator</fullName>
    </submittedName>
</protein>
<keyword evidence="2" id="KW-0805">Transcription regulation</keyword>
<dbReference type="InterPro" id="IPR036390">
    <property type="entry name" value="WH_DNA-bd_sf"/>
</dbReference>
<keyword evidence="3" id="KW-0238">DNA-binding</keyword>
<dbReference type="Pfam" id="PF03466">
    <property type="entry name" value="LysR_substrate"/>
    <property type="match status" value="1"/>
</dbReference>
<dbReference type="Pfam" id="PF00126">
    <property type="entry name" value="HTH_1"/>
    <property type="match status" value="1"/>
</dbReference>
<dbReference type="InterPro" id="IPR050950">
    <property type="entry name" value="HTH-type_LysR_regulators"/>
</dbReference>
<evidence type="ECO:0000259" key="5">
    <source>
        <dbReference type="PROSITE" id="PS50931"/>
    </source>
</evidence>
<dbReference type="PRINTS" id="PR00039">
    <property type="entry name" value="HTHLYSR"/>
</dbReference>
<dbReference type="Proteomes" id="UP001356080">
    <property type="component" value="Unassembled WGS sequence"/>
</dbReference>
<dbReference type="PROSITE" id="PS50931">
    <property type="entry name" value="HTH_LYSR"/>
    <property type="match status" value="1"/>
</dbReference>
<comment type="similarity">
    <text evidence="1">Belongs to the LysR transcriptional regulatory family.</text>
</comment>
<organism evidence="6 7">
    <name type="scientific">Virgibacillus dokdonensis</name>
    <dbReference type="NCBI Taxonomy" id="302167"/>
    <lineage>
        <taxon>Bacteria</taxon>
        <taxon>Bacillati</taxon>
        <taxon>Bacillota</taxon>
        <taxon>Bacilli</taxon>
        <taxon>Bacillales</taxon>
        <taxon>Bacillaceae</taxon>
        <taxon>Virgibacillus</taxon>
    </lineage>
</organism>
<dbReference type="CDD" id="cd05466">
    <property type="entry name" value="PBP2_LTTR_substrate"/>
    <property type="match status" value="1"/>
</dbReference>
<dbReference type="InterPro" id="IPR000847">
    <property type="entry name" value="LysR_HTH_N"/>
</dbReference>
<dbReference type="RefSeq" id="WP_077706505.1">
    <property type="nucleotide sequence ID" value="NZ_JAZHPM010000012.1"/>
</dbReference>
<evidence type="ECO:0000256" key="4">
    <source>
        <dbReference type="ARBA" id="ARBA00023163"/>
    </source>
</evidence>
<reference evidence="6 7" key="1">
    <citation type="submission" date="2024-01" db="EMBL/GenBank/DDBJ databases">
        <title>Survival strategy associated with biotechnological potential of Virgibacillus dokdonensis T4.6 isolated from salt-fermented shrimp paste.</title>
        <authorList>
            <person name="Doan T.V."/>
            <person name="Quach N.T."/>
            <person name="Phi Q.-T."/>
        </authorList>
    </citation>
    <scope>NUCLEOTIDE SEQUENCE [LARGE SCALE GENOMIC DNA]</scope>
    <source>
        <strain evidence="6 7">T4.6</strain>
    </source>
</reference>
<proteinExistence type="inferred from homology"/>
<evidence type="ECO:0000256" key="1">
    <source>
        <dbReference type="ARBA" id="ARBA00009437"/>
    </source>
</evidence>